<accession>A0A495NXC7</accession>
<evidence type="ECO:0000313" key="3">
    <source>
        <dbReference type="Proteomes" id="UP000276282"/>
    </source>
</evidence>
<feature type="transmembrane region" description="Helical" evidence="1">
    <location>
        <begin position="12"/>
        <end position="31"/>
    </location>
</feature>
<reference evidence="2 3" key="1">
    <citation type="submission" date="2018-10" db="EMBL/GenBank/DDBJ databases">
        <title>Genomic Encyclopedia of Archaeal and Bacterial Type Strains, Phase II (KMG-II): from individual species to whole genera.</title>
        <authorList>
            <person name="Goeker M."/>
        </authorList>
    </citation>
    <scope>NUCLEOTIDE SEQUENCE [LARGE SCALE GENOMIC DNA]</scope>
    <source>
        <strain evidence="2 3">DSM 19839</strain>
    </source>
</reference>
<dbReference type="Proteomes" id="UP000276282">
    <property type="component" value="Unassembled WGS sequence"/>
</dbReference>
<evidence type="ECO:0000313" key="2">
    <source>
        <dbReference type="EMBL" id="RKS42516.1"/>
    </source>
</evidence>
<keyword evidence="1" id="KW-0812">Transmembrane</keyword>
<keyword evidence="1" id="KW-1133">Transmembrane helix</keyword>
<comment type="caution">
    <text evidence="2">The sequence shown here is derived from an EMBL/GenBank/DDBJ whole genome shotgun (WGS) entry which is preliminary data.</text>
</comment>
<sequence>MSKISKSKKNKISLELILKVIFLIVFILIILDWEDFKRGLFGF</sequence>
<name>A0A495NXC7_9FLAO</name>
<dbReference type="AlphaFoldDB" id="A0A495NXC7"/>
<keyword evidence="1" id="KW-0472">Membrane</keyword>
<keyword evidence="3" id="KW-1185">Reference proteome</keyword>
<proteinExistence type="predicted"/>
<protein>
    <submittedName>
        <fullName evidence="2">Uncharacterized protein</fullName>
    </submittedName>
</protein>
<dbReference type="EMBL" id="RBLG01000010">
    <property type="protein sequence ID" value="RKS42516.1"/>
    <property type="molecule type" value="Genomic_DNA"/>
</dbReference>
<evidence type="ECO:0000256" key="1">
    <source>
        <dbReference type="SAM" id="Phobius"/>
    </source>
</evidence>
<gene>
    <name evidence="2" type="ORF">BC962_3274</name>
</gene>
<organism evidence="2 3">
    <name type="scientific">Gillisia mitskevichiae</name>
    <dbReference type="NCBI Taxonomy" id="270921"/>
    <lineage>
        <taxon>Bacteria</taxon>
        <taxon>Pseudomonadati</taxon>
        <taxon>Bacteroidota</taxon>
        <taxon>Flavobacteriia</taxon>
        <taxon>Flavobacteriales</taxon>
        <taxon>Flavobacteriaceae</taxon>
        <taxon>Gillisia</taxon>
    </lineage>
</organism>